<dbReference type="Pfam" id="PF13411">
    <property type="entry name" value="MerR_1"/>
    <property type="match status" value="1"/>
</dbReference>
<sequence>MAEEWPIQKIAALGGTTSRTLRHYGDLGLLAPSRIGANGYRYYDQAALVRLQRILLLRRLGLGLNAIAEVLAEQTDPVSALGAHLDGLRLEQQRIARQIGAVELTLDGIQEGTPLMAETMFDGFDHTVHEGEVAESWGMPAYAASDAWWRGLTDAQRHDFTAEGRTTAAAFGALNGAGSDPAGPEAQALVERHVAWLARALGGPPPTAPGPGRHLSEVRGRAVAGVVSAEYLAGLGDLYVADDRFGRTYDRHGAGTAAFVRDALRTFAILPACPATTGRFRSLRNAPSESGGEYGEVWPRAFHGAALPARRVRRRAAAGAASRR</sequence>
<dbReference type="InterPro" id="IPR036244">
    <property type="entry name" value="TipA-like_antibiotic-bd"/>
</dbReference>
<dbReference type="OrthoDB" id="9809391at2"/>
<dbReference type="SMART" id="SM00422">
    <property type="entry name" value="HTH_MERR"/>
    <property type="match status" value="1"/>
</dbReference>
<dbReference type="AlphaFoldDB" id="A0A3E0VRD7"/>
<protein>
    <recommendedName>
        <fullName evidence="5">HTH merR-type domain-containing protein</fullName>
    </recommendedName>
</protein>
<dbReference type="GO" id="GO:0003677">
    <property type="term" value="F:DNA binding"/>
    <property type="evidence" value="ECO:0007669"/>
    <property type="project" value="UniProtKB-KW"/>
</dbReference>
<evidence type="ECO:0000256" key="1">
    <source>
        <dbReference type="ARBA" id="ARBA00022491"/>
    </source>
</evidence>
<dbReference type="GO" id="GO:0003700">
    <property type="term" value="F:DNA-binding transcription factor activity"/>
    <property type="evidence" value="ECO:0007669"/>
    <property type="project" value="InterPro"/>
</dbReference>
<evidence type="ECO:0000313" key="6">
    <source>
        <dbReference type="EMBL" id="RFA12542.1"/>
    </source>
</evidence>
<feature type="domain" description="HTH merR-type" evidence="5">
    <location>
        <begin position="4"/>
        <end position="73"/>
    </location>
</feature>
<evidence type="ECO:0000256" key="2">
    <source>
        <dbReference type="ARBA" id="ARBA00023015"/>
    </source>
</evidence>
<dbReference type="Pfam" id="PF07739">
    <property type="entry name" value="TipAS"/>
    <property type="match status" value="1"/>
</dbReference>
<keyword evidence="1" id="KW-0678">Repressor</keyword>
<organism evidence="6 7">
    <name type="scientific">Subtercola boreus</name>
    <dbReference type="NCBI Taxonomy" id="120213"/>
    <lineage>
        <taxon>Bacteria</taxon>
        <taxon>Bacillati</taxon>
        <taxon>Actinomycetota</taxon>
        <taxon>Actinomycetes</taxon>
        <taxon>Micrococcales</taxon>
        <taxon>Microbacteriaceae</taxon>
        <taxon>Subtercola</taxon>
    </lineage>
</organism>
<comment type="caution">
    <text evidence="6">The sequence shown here is derived from an EMBL/GenBank/DDBJ whole genome shotgun (WGS) entry which is preliminary data.</text>
</comment>
<dbReference type="InterPro" id="IPR047057">
    <property type="entry name" value="MerR_fam"/>
</dbReference>
<gene>
    <name evidence="6" type="ORF">B7R22_15620</name>
</gene>
<dbReference type="Gene3D" id="1.10.490.50">
    <property type="entry name" value="Antibiotic binding domain of TipA-like multidrug resistance regulators"/>
    <property type="match status" value="1"/>
</dbReference>
<dbReference type="SUPFAM" id="SSF89082">
    <property type="entry name" value="Antibiotic binding domain of TipA-like multidrug resistance regulators"/>
    <property type="match status" value="1"/>
</dbReference>
<evidence type="ECO:0000259" key="5">
    <source>
        <dbReference type="PROSITE" id="PS50937"/>
    </source>
</evidence>
<evidence type="ECO:0000256" key="3">
    <source>
        <dbReference type="ARBA" id="ARBA00023125"/>
    </source>
</evidence>
<reference evidence="6 7" key="1">
    <citation type="submission" date="2017-04" db="EMBL/GenBank/DDBJ databases">
        <title>Comparative genome analysis of Subtercola boreus.</title>
        <authorList>
            <person name="Cho Y.-J."/>
            <person name="Cho A."/>
            <person name="Kim O.-S."/>
            <person name="Lee J.-I."/>
        </authorList>
    </citation>
    <scope>NUCLEOTIDE SEQUENCE [LARGE SCALE GENOMIC DNA]</scope>
    <source>
        <strain evidence="6 7">P27479</strain>
    </source>
</reference>
<proteinExistence type="predicted"/>
<dbReference type="PROSITE" id="PS50937">
    <property type="entry name" value="HTH_MERR_2"/>
    <property type="match status" value="1"/>
</dbReference>
<dbReference type="InterPro" id="IPR009061">
    <property type="entry name" value="DNA-bd_dom_put_sf"/>
</dbReference>
<name>A0A3E0VRD7_9MICO</name>
<evidence type="ECO:0000256" key="4">
    <source>
        <dbReference type="ARBA" id="ARBA00023163"/>
    </source>
</evidence>
<evidence type="ECO:0000313" key="7">
    <source>
        <dbReference type="Proteomes" id="UP000256541"/>
    </source>
</evidence>
<keyword evidence="4" id="KW-0804">Transcription</keyword>
<keyword evidence="3" id="KW-0238">DNA-binding</keyword>
<accession>A0A3E0VRD7</accession>
<dbReference type="InterPro" id="IPR012925">
    <property type="entry name" value="TipAS_dom"/>
</dbReference>
<dbReference type="EMBL" id="NBXB01000041">
    <property type="protein sequence ID" value="RFA12542.1"/>
    <property type="molecule type" value="Genomic_DNA"/>
</dbReference>
<dbReference type="SUPFAM" id="SSF46955">
    <property type="entry name" value="Putative DNA-binding domain"/>
    <property type="match status" value="1"/>
</dbReference>
<dbReference type="Proteomes" id="UP000256541">
    <property type="component" value="Unassembled WGS sequence"/>
</dbReference>
<dbReference type="Gene3D" id="1.10.1660.10">
    <property type="match status" value="1"/>
</dbReference>
<dbReference type="PANTHER" id="PTHR30204">
    <property type="entry name" value="REDOX-CYCLING DRUG-SENSING TRANSCRIPTIONAL ACTIVATOR SOXR"/>
    <property type="match status" value="1"/>
</dbReference>
<keyword evidence="2" id="KW-0805">Transcription regulation</keyword>
<dbReference type="InterPro" id="IPR000551">
    <property type="entry name" value="MerR-type_HTH_dom"/>
</dbReference>
<dbReference type="PANTHER" id="PTHR30204:SF69">
    <property type="entry name" value="MERR-FAMILY TRANSCRIPTIONAL REGULATOR"/>
    <property type="match status" value="1"/>
</dbReference>
<dbReference type="RefSeq" id="WP_116412634.1">
    <property type="nucleotide sequence ID" value="NZ_NBXB01000041.1"/>
</dbReference>